<proteinExistence type="inferred from homology"/>
<gene>
    <name evidence="10" type="ORF">DV701_13505</name>
</gene>
<evidence type="ECO:0000256" key="6">
    <source>
        <dbReference type="SAM" id="SignalP"/>
    </source>
</evidence>
<feature type="active site" description="Charge relay system" evidence="4 5">
    <location>
        <position position="612"/>
    </location>
</feature>
<dbReference type="InterPro" id="IPR034197">
    <property type="entry name" value="Peptidases_S8_3"/>
</dbReference>
<dbReference type="EMBL" id="CP031229">
    <property type="protein sequence ID" value="AXH96998.1"/>
    <property type="molecule type" value="Genomic_DNA"/>
</dbReference>
<dbReference type="Pfam" id="PF02225">
    <property type="entry name" value="PA"/>
    <property type="match status" value="1"/>
</dbReference>
<dbReference type="GO" id="GO:0004252">
    <property type="term" value="F:serine-type endopeptidase activity"/>
    <property type="evidence" value="ECO:0007669"/>
    <property type="project" value="UniProtKB-UniRule"/>
</dbReference>
<feature type="domain" description="Subtilisin-like protease fibronectin type-III" evidence="9">
    <location>
        <begin position="699"/>
        <end position="781"/>
    </location>
</feature>
<evidence type="ECO:0000256" key="4">
    <source>
        <dbReference type="PIRSR" id="PIRSR615500-1"/>
    </source>
</evidence>
<dbReference type="KEGG" id="orn:DV701_13505"/>
<organism evidence="10 11">
    <name type="scientific">Ornithinimicrobium avium</name>
    <dbReference type="NCBI Taxonomy" id="2283195"/>
    <lineage>
        <taxon>Bacteria</taxon>
        <taxon>Bacillati</taxon>
        <taxon>Actinomycetota</taxon>
        <taxon>Actinomycetes</taxon>
        <taxon>Micrococcales</taxon>
        <taxon>Ornithinimicrobiaceae</taxon>
        <taxon>Ornithinimicrobium</taxon>
    </lineage>
</organism>
<evidence type="ECO:0000256" key="1">
    <source>
        <dbReference type="ARBA" id="ARBA00022670"/>
    </source>
</evidence>
<dbReference type="InterPro" id="IPR046450">
    <property type="entry name" value="PA_dom_sf"/>
</dbReference>
<dbReference type="AlphaFoldDB" id="A0A345NPP0"/>
<evidence type="ECO:0000313" key="10">
    <source>
        <dbReference type="EMBL" id="AXH96998.1"/>
    </source>
</evidence>
<keyword evidence="3 5" id="KW-0720">Serine protease</keyword>
<dbReference type="InterPro" id="IPR041469">
    <property type="entry name" value="Subtilisin-like_FN3"/>
</dbReference>
<dbReference type="SUPFAM" id="SSF52743">
    <property type="entry name" value="Subtilisin-like"/>
    <property type="match status" value="1"/>
</dbReference>
<protein>
    <submittedName>
        <fullName evidence="10">Serine protease</fullName>
    </submittedName>
</protein>
<dbReference type="PANTHER" id="PTHR10795">
    <property type="entry name" value="PROPROTEIN CONVERTASE SUBTILISIN/KEXIN"/>
    <property type="match status" value="1"/>
</dbReference>
<evidence type="ECO:0000313" key="11">
    <source>
        <dbReference type="Proteomes" id="UP000253790"/>
    </source>
</evidence>
<keyword evidence="11" id="KW-1185">Reference proteome</keyword>
<accession>A0A345NPP0</accession>
<dbReference type="GO" id="GO:0006508">
    <property type="term" value="P:proteolysis"/>
    <property type="evidence" value="ECO:0007669"/>
    <property type="project" value="UniProtKB-KW"/>
</dbReference>
<evidence type="ECO:0000259" key="8">
    <source>
        <dbReference type="Pfam" id="PF02225"/>
    </source>
</evidence>
<keyword evidence="2 5" id="KW-0378">Hydrolase</keyword>
<comment type="similarity">
    <text evidence="5">Belongs to the peptidase S8 family.</text>
</comment>
<feature type="active site" description="Charge relay system" evidence="4 5">
    <location>
        <position position="220"/>
    </location>
</feature>
<dbReference type="OrthoDB" id="614750at2"/>
<evidence type="ECO:0000259" key="7">
    <source>
        <dbReference type="Pfam" id="PF00082"/>
    </source>
</evidence>
<dbReference type="Gene3D" id="2.60.40.2310">
    <property type="match status" value="1"/>
</dbReference>
<feature type="active site" description="Charge relay system" evidence="4 5">
    <location>
        <position position="298"/>
    </location>
</feature>
<dbReference type="RefSeq" id="WP_114928981.1">
    <property type="nucleotide sequence ID" value="NZ_CP031229.1"/>
</dbReference>
<dbReference type="Gene3D" id="3.40.50.200">
    <property type="entry name" value="Peptidase S8/S53 domain"/>
    <property type="match status" value="1"/>
</dbReference>
<keyword evidence="6" id="KW-0732">Signal</keyword>
<dbReference type="InterPro" id="IPR045051">
    <property type="entry name" value="SBT"/>
</dbReference>
<dbReference type="InterPro" id="IPR000209">
    <property type="entry name" value="Peptidase_S8/S53_dom"/>
</dbReference>
<dbReference type="InterPro" id="IPR036852">
    <property type="entry name" value="Peptidase_S8/S53_dom_sf"/>
</dbReference>
<evidence type="ECO:0000259" key="9">
    <source>
        <dbReference type="Pfam" id="PF17766"/>
    </source>
</evidence>
<name>A0A345NPP0_9MICO</name>
<feature type="domain" description="PA" evidence="8">
    <location>
        <begin position="464"/>
        <end position="529"/>
    </location>
</feature>
<dbReference type="Proteomes" id="UP000253790">
    <property type="component" value="Chromosome"/>
</dbReference>
<dbReference type="PRINTS" id="PR00723">
    <property type="entry name" value="SUBTILISIN"/>
</dbReference>
<dbReference type="SUPFAM" id="SSF52025">
    <property type="entry name" value="PA domain"/>
    <property type="match status" value="1"/>
</dbReference>
<dbReference type="PROSITE" id="PS51892">
    <property type="entry name" value="SUBTILASE"/>
    <property type="match status" value="1"/>
</dbReference>
<sequence>MARSPLRQLAAAAAALSLLAVGPALPSAGAGPDPVEPADLTVVDGAVTHTGTVRAHKSLSGSLAHTPRALLDREDDTLIPVMIKLDHDGSASYAGGLDGLAATSPRVTGRPITGHSRAERAYTAYQQRNEKAVEAALDQAVPGAEVGRSFRVAYGGLSATIPADSVEDVLAIDGVAAVQPDELRKPLTDSSPQFIHADEVQEALGGAPDAGAGLIYANLDTGVWPEHPSFADQGNLEAPPKGLDLECDFGDNPLTAEDDPFSCNNKLIGGYAFLDTYLSSAGRAAVEPYHSARDSEGHGTHTASTSAGNVLEHAEVLGVDRGPVRGMAPGAWVVEYKVCGVQGCFDSDTTAAVQQAIEDGVDVINFSISGGTDPYADPTELAFLDAYAAGVFVSASAGNEGPGAGTANHLSPWVTSVGASTQRREFGSTLTMTAGADTYEVGGVTITQGAGPLPVVMSADAPYNDPMCLDPAPAGTFEGQIVACRRGTNARVEKGYNVLQGGAAGMILYNPSLADVETDNHWLPTIHVADGTDLEAFMDGHDDVLGQFTAGVAQDGQGDVMAAFSSRGPAGLFVKPDVTAPGVQILAGMTPTPDTVTGGPPGEIFQAIAGTSMSSPHVAGSALLVRAVHPDWTPGQIRSALMTSSVTDVVKEDLTTPADAFDMGAGRIDVAAAADVVLTVDETAGRLFQLGGDPLTAVDLNLPSINAPTMPGTLTTTRTVTNTSSRMQQVDVSAQAPADSTITVSPRKFNLRPGRSVDLMVTISSTAPLGEQRFGSVLLTPKHGGAGLHLPVAFVHTQGDVGLTQSCDPAEIPRQGTTTCTVQAVNQGPEEQRVSLTTSLTNELKLAGVEGATATGPRSVTATATLAGNRPGVPAVEPGSSVAGFLPLAAFGIKPFPVGDEDLVNFNVPSFEFAGRTYTLLGVDSNGYSVVGGGTEADNNCCSIPEGPDAAPPNNVLAPFWTDLDGTGTDGIYISVLTDGVSSWLVVEHETRVWGTTDVVPMQTWIGVNGVEDISYAYDPADLPADPGQSFLVGAENALGEGDMSATVPTGDLVVSSTPPTPGGTLTYTVDVRGLRGGTGVVTSTMTSPQLPGTTVVRTKVKVV</sequence>
<dbReference type="Gene3D" id="3.50.30.30">
    <property type="match status" value="1"/>
</dbReference>
<reference evidence="10 11" key="1">
    <citation type="submission" date="2018-07" db="EMBL/GenBank/DDBJ databases">
        <title>Complete genome sequencing of Ornithinimicrobium sp. AMA3305.</title>
        <authorList>
            <person name="Bae J.-W."/>
        </authorList>
    </citation>
    <scope>NUCLEOTIDE SEQUENCE [LARGE SCALE GENOMIC DNA]</scope>
    <source>
        <strain evidence="10 11">AMA3305</strain>
    </source>
</reference>
<dbReference type="InterPro" id="IPR003137">
    <property type="entry name" value="PA_domain"/>
</dbReference>
<dbReference type="CDD" id="cd02120">
    <property type="entry name" value="PA_subtilisin_like"/>
    <property type="match status" value="1"/>
</dbReference>
<dbReference type="CDD" id="cd04852">
    <property type="entry name" value="Peptidases_S8_3"/>
    <property type="match status" value="1"/>
</dbReference>
<evidence type="ECO:0000256" key="5">
    <source>
        <dbReference type="PROSITE-ProRule" id="PRU01240"/>
    </source>
</evidence>
<keyword evidence="1 5" id="KW-0645">Protease</keyword>
<feature type="chain" id="PRO_5039334859" evidence="6">
    <location>
        <begin position="27"/>
        <end position="1104"/>
    </location>
</feature>
<dbReference type="InterPro" id="IPR023828">
    <property type="entry name" value="Peptidase_S8_Ser-AS"/>
</dbReference>
<feature type="signal peptide" evidence="6">
    <location>
        <begin position="1"/>
        <end position="26"/>
    </location>
</feature>
<dbReference type="PROSITE" id="PS00138">
    <property type="entry name" value="SUBTILASE_SER"/>
    <property type="match status" value="1"/>
</dbReference>
<feature type="domain" description="Peptidase S8/S53" evidence="7">
    <location>
        <begin position="216"/>
        <end position="665"/>
    </location>
</feature>
<evidence type="ECO:0000256" key="2">
    <source>
        <dbReference type="ARBA" id="ARBA00022801"/>
    </source>
</evidence>
<dbReference type="Pfam" id="PF17766">
    <property type="entry name" value="fn3_6"/>
    <property type="match status" value="1"/>
</dbReference>
<dbReference type="Pfam" id="PF00082">
    <property type="entry name" value="Peptidase_S8"/>
    <property type="match status" value="1"/>
</dbReference>
<dbReference type="InterPro" id="IPR015500">
    <property type="entry name" value="Peptidase_S8_subtilisin-rel"/>
</dbReference>
<evidence type="ECO:0000256" key="3">
    <source>
        <dbReference type="ARBA" id="ARBA00022825"/>
    </source>
</evidence>